<reference evidence="2 3" key="1">
    <citation type="submission" date="2019-01" db="EMBL/GenBank/DDBJ databases">
        <authorList>
            <person name="Chen W.-M."/>
        </authorList>
    </citation>
    <scope>NUCLEOTIDE SEQUENCE [LARGE SCALE GENOMIC DNA]</scope>
    <source>
        <strain evidence="2 3">CCP-6</strain>
    </source>
</reference>
<proteinExistence type="predicted"/>
<comment type="caution">
    <text evidence="2">The sequence shown here is derived from an EMBL/GenBank/DDBJ whole genome shotgun (WGS) entry which is preliminary data.</text>
</comment>
<dbReference type="EMBL" id="SACL01000001">
    <property type="protein sequence ID" value="RVT99111.1"/>
    <property type="molecule type" value="Genomic_DNA"/>
</dbReference>
<evidence type="ECO:0000313" key="3">
    <source>
        <dbReference type="Proteomes" id="UP000282957"/>
    </source>
</evidence>
<evidence type="ECO:0000256" key="1">
    <source>
        <dbReference type="SAM" id="SignalP"/>
    </source>
</evidence>
<sequence length="267" mass="28396">MSLLAWLGRLFAAPAPALPAAPAPLPPAVPVAAVGDPPSVVVTETMVRQGFPRCADPAAWAKALTAAFARFPAFTPLGAATIIAKAQVETGGLTRWDENLNYSKPEQLLRMHGSRAVRTESAKAALRARPAGGPWPDIALAEAREICGKPMACGDRVYAALGGYEARGGGIVQLTGLDNQQAFARYLGLTLAQARDHMRTIEGAALTGPWYVQHFGGQDAANRGDMREILRIVAGKRTQADLAAIWSSIHGDDQMAAFHRWRGLLEA</sequence>
<dbReference type="SUPFAM" id="SSF53955">
    <property type="entry name" value="Lysozyme-like"/>
    <property type="match status" value="1"/>
</dbReference>
<protein>
    <recommendedName>
        <fullName evidence="4">Lytic transglycosylase domain-containing protein</fullName>
    </recommendedName>
</protein>
<organism evidence="2 3">
    <name type="scientific">Rhodovarius crocodyli</name>
    <dbReference type="NCBI Taxonomy" id="1979269"/>
    <lineage>
        <taxon>Bacteria</taxon>
        <taxon>Pseudomonadati</taxon>
        <taxon>Pseudomonadota</taxon>
        <taxon>Alphaproteobacteria</taxon>
        <taxon>Acetobacterales</taxon>
        <taxon>Roseomonadaceae</taxon>
        <taxon>Rhodovarius</taxon>
    </lineage>
</organism>
<dbReference type="Gene3D" id="1.10.530.10">
    <property type="match status" value="1"/>
</dbReference>
<keyword evidence="3" id="KW-1185">Reference proteome</keyword>
<keyword evidence="1" id="KW-0732">Signal</keyword>
<evidence type="ECO:0008006" key="4">
    <source>
        <dbReference type="Google" id="ProtNLM"/>
    </source>
</evidence>
<dbReference type="AlphaFoldDB" id="A0A437MN88"/>
<dbReference type="Proteomes" id="UP000282957">
    <property type="component" value="Unassembled WGS sequence"/>
</dbReference>
<dbReference type="InterPro" id="IPR023346">
    <property type="entry name" value="Lysozyme-like_dom_sf"/>
</dbReference>
<feature type="chain" id="PRO_5019436093" description="Lytic transglycosylase domain-containing protein" evidence="1">
    <location>
        <begin position="18"/>
        <end position="267"/>
    </location>
</feature>
<gene>
    <name evidence="2" type="ORF">EOD42_03110</name>
</gene>
<feature type="signal peptide" evidence="1">
    <location>
        <begin position="1"/>
        <end position="17"/>
    </location>
</feature>
<name>A0A437MN88_9PROT</name>
<evidence type="ECO:0000313" key="2">
    <source>
        <dbReference type="EMBL" id="RVT99111.1"/>
    </source>
</evidence>
<accession>A0A437MN88</accession>